<dbReference type="SUPFAM" id="SSF52954">
    <property type="entry name" value="Class II aaRS ABD-related"/>
    <property type="match status" value="1"/>
</dbReference>
<dbReference type="CDD" id="cd00771">
    <property type="entry name" value="ThrRS_core"/>
    <property type="match status" value="1"/>
</dbReference>
<dbReference type="InterPro" id="IPR006195">
    <property type="entry name" value="aa-tRNA-synth_II"/>
</dbReference>
<comment type="cofactor">
    <cofactor evidence="13">
        <name>Zn(2+)</name>
        <dbReference type="ChEBI" id="CHEBI:29105"/>
    </cofactor>
    <text evidence="13">Binds 1 zinc ion per subunit.</text>
</comment>
<feature type="domain" description="Aminoacyl-transfer RNA synthetases class-II family profile" evidence="14">
    <location>
        <begin position="235"/>
        <end position="555"/>
    </location>
</feature>
<comment type="caution">
    <text evidence="16">The sequence shown here is derived from an EMBL/GenBank/DDBJ whole genome shotgun (WGS) entry which is preliminary data.</text>
</comment>
<dbReference type="PANTHER" id="PTHR11451:SF44">
    <property type="entry name" value="THREONINE--TRNA LIGASE, CHLOROPLASTIC_MITOCHONDRIAL 2"/>
    <property type="match status" value="1"/>
</dbReference>
<dbReference type="GO" id="GO:0004829">
    <property type="term" value="F:threonine-tRNA ligase activity"/>
    <property type="evidence" value="ECO:0007669"/>
    <property type="project" value="UniProtKB-EC"/>
</dbReference>
<evidence type="ECO:0000256" key="13">
    <source>
        <dbReference type="HAMAP-Rule" id="MF_00184"/>
    </source>
</evidence>
<dbReference type="HAMAP" id="MF_00184">
    <property type="entry name" value="Thr_tRNA_synth"/>
    <property type="match status" value="1"/>
</dbReference>
<dbReference type="InterPro" id="IPR045864">
    <property type="entry name" value="aa-tRNA-synth_II/BPL/LPL"/>
</dbReference>
<keyword evidence="3 13" id="KW-0820">tRNA-binding</keyword>
<evidence type="ECO:0000256" key="9">
    <source>
        <dbReference type="ARBA" id="ARBA00022884"/>
    </source>
</evidence>
<evidence type="ECO:0000256" key="1">
    <source>
        <dbReference type="ARBA" id="ARBA00008226"/>
    </source>
</evidence>
<evidence type="ECO:0000256" key="12">
    <source>
        <dbReference type="ARBA" id="ARBA00049515"/>
    </source>
</evidence>
<dbReference type="InterPro" id="IPR002314">
    <property type="entry name" value="aa-tRNA-synt_IIb"/>
</dbReference>
<feature type="binding site" evidence="13">
    <location>
        <position position="404"/>
    </location>
    <ligand>
        <name>Zn(2+)</name>
        <dbReference type="ChEBI" id="CHEBI:29105"/>
        <note>catalytic</note>
    </ligand>
</feature>
<dbReference type="Gene3D" id="3.30.930.10">
    <property type="entry name" value="Bira Bifunctional Protein, Domain 2"/>
    <property type="match status" value="1"/>
</dbReference>
<dbReference type="InterPro" id="IPR002320">
    <property type="entry name" value="Thr-tRNA-ligase_IIa"/>
</dbReference>
<dbReference type="EC" id="6.1.1.3" evidence="13"/>
<dbReference type="Pfam" id="PF07973">
    <property type="entry name" value="tRNA_SAD"/>
    <property type="match status" value="1"/>
</dbReference>
<feature type="binding site" evidence="13">
    <location>
        <position position="353"/>
    </location>
    <ligand>
        <name>Zn(2+)</name>
        <dbReference type="ChEBI" id="CHEBI:29105"/>
        <note>catalytic</note>
    </ligand>
</feature>
<dbReference type="SMART" id="SM00863">
    <property type="entry name" value="tRNA_SAD"/>
    <property type="match status" value="1"/>
</dbReference>
<evidence type="ECO:0000256" key="11">
    <source>
        <dbReference type="ARBA" id="ARBA00023146"/>
    </source>
</evidence>
<feature type="binding site" evidence="13">
    <location>
        <position position="532"/>
    </location>
    <ligand>
        <name>Zn(2+)</name>
        <dbReference type="ChEBI" id="CHEBI:29105"/>
        <note>catalytic</note>
    </ligand>
</feature>
<dbReference type="Pfam" id="PF02824">
    <property type="entry name" value="TGS"/>
    <property type="match status" value="1"/>
</dbReference>
<dbReference type="Pfam" id="PF00587">
    <property type="entry name" value="tRNA-synt_2b"/>
    <property type="match status" value="1"/>
</dbReference>
<evidence type="ECO:0000313" key="17">
    <source>
        <dbReference type="Proteomes" id="UP001277761"/>
    </source>
</evidence>
<organism evidence="16 17">
    <name type="scientific">Patulibacter brassicae</name>
    <dbReference type="NCBI Taxonomy" id="1705717"/>
    <lineage>
        <taxon>Bacteria</taxon>
        <taxon>Bacillati</taxon>
        <taxon>Actinomycetota</taxon>
        <taxon>Thermoleophilia</taxon>
        <taxon>Solirubrobacterales</taxon>
        <taxon>Patulibacteraceae</taxon>
        <taxon>Patulibacter</taxon>
    </lineage>
</organism>
<evidence type="ECO:0000256" key="6">
    <source>
        <dbReference type="ARBA" id="ARBA00022741"/>
    </source>
</evidence>
<keyword evidence="8 13" id="KW-0067">ATP-binding</keyword>
<keyword evidence="4 13" id="KW-0436">Ligase</keyword>
<proteinExistence type="inferred from homology"/>
<keyword evidence="11 13" id="KW-0030">Aminoacyl-tRNA synthetase</keyword>
<dbReference type="SUPFAM" id="SSF81271">
    <property type="entry name" value="TGS-like"/>
    <property type="match status" value="1"/>
</dbReference>
<dbReference type="Gene3D" id="3.30.980.10">
    <property type="entry name" value="Threonyl-trna Synthetase, Chain A, domain 2"/>
    <property type="match status" value="1"/>
</dbReference>
<evidence type="ECO:0000313" key="16">
    <source>
        <dbReference type="EMBL" id="MDX8150380.1"/>
    </source>
</evidence>
<evidence type="ECO:0000256" key="2">
    <source>
        <dbReference type="ARBA" id="ARBA00022490"/>
    </source>
</evidence>
<protein>
    <recommendedName>
        <fullName evidence="13">Threonine--tRNA ligase</fullName>
        <ecNumber evidence="13">6.1.1.3</ecNumber>
    </recommendedName>
    <alternativeName>
        <fullName evidence="13">Threonyl-tRNA synthetase</fullName>
        <shortName evidence="13">ThrRS</shortName>
    </alternativeName>
</protein>
<comment type="similarity">
    <text evidence="1 13">Belongs to the class-II aminoacyl-tRNA synthetase family.</text>
</comment>
<comment type="caution">
    <text evidence="13">Lacks conserved residue(s) required for the propagation of feature annotation.</text>
</comment>
<accession>A0ABU4VHQ9</accession>
<keyword evidence="5 13" id="KW-0479">Metal-binding</keyword>
<evidence type="ECO:0000256" key="4">
    <source>
        <dbReference type="ARBA" id="ARBA00022598"/>
    </source>
</evidence>
<keyword evidence="10 13" id="KW-0648">Protein biosynthesis</keyword>
<dbReference type="SUPFAM" id="SSF55186">
    <property type="entry name" value="ThrRS/AlaRS common domain"/>
    <property type="match status" value="1"/>
</dbReference>
<evidence type="ECO:0000256" key="8">
    <source>
        <dbReference type="ARBA" id="ARBA00022840"/>
    </source>
</evidence>
<name>A0ABU4VHQ9_9ACTN</name>
<dbReference type="Pfam" id="PF03129">
    <property type="entry name" value="HGTP_anticodon"/>
    <property type="match status" value="1"/>
</dbReference>
<evidence type="ECO:0000259" key="14">
    <source>
        <dbReference type="PROSITE" id="PS50862"/>
    </source>
</evidence>
<dbReference type="NCBIfam" id="TIGR00418">
    <property type="entry name" value="thrS"/>
    <property type="match status" value="1"/>
</dbReference>
<dbReference type="InterPro" id="IPR036621">
    <property type="entry name" value="Anticodon-bd_dom_sf"/>
</dbReference>
<evidence type="ECO:0000256" key="3">
    <source>
        <dbReference type="ARBA" id="ARBA00022555"/>
    </source>
</evidence>
<dbReference type="InterPro" id="IPR004154">
    <property type="entry name" value="Anticodon-bd"/>
</dbReference>
<evidence type="ECO:0000256" key="7">
    <source>
        <dbReference type="ARBA" id="ARBA00022833"/>
    </source>
</evidence>
<reference evidence="16 17" key="1">
    <citation type="submission" date="2023-11" db="EMBL/GenBank/DDBJ databases">
        <authorList>
            <person name="Xu M."/>
            <person name="Jiang T."/>
        </authorList>
    </citation>
    <scope>NUCLEOTIDE SEQUENCE [LARGE SCALE GENOMIC DNA]</scope>
    <source>
        <strain evidence="16 17">SD</strain>
    </source>
</reference>
<dbReference type="InterPro" id="IPR012676">
    <property type="entry name" value="TGS-like"/>
</dbReference>
<dbReference type="Proteomes" id="UP001277761">
    <property type="component" value="Unassembled WGS sequence"/>
</dbReference>
<comment type="catalytic activity">
    <reaction evidence="12 13">
        <text>tRNA(Thr) + L-threonine + ATP = L-threonyl-tRNA(Thr) + AMP + diphosphate + H(+)</text>
        <dbReference type="Rhea" id="RHEA:24624"/>
        <dbReference type="Rhea" id="RHEA-COMP:9670"/>
        <dbReference type="Rhea" id="RHEA-COMP:9704"/>
        <dbReference type="ChEBI" id="CHEBI:15378"/>
        <dbReference type="ChEBI" id="CHEBI:30616"/>
        <dbReference type="ChEBI" id="CHEBI:33019"/>
        <dbReference type="ChEBI" id="CHEBI:57926"/>
        <dbReference type="ChEBI" id="CHEBI:78442"/>
        <dbReference type="ChEBI" id="CHEBI:78534"/>
        <dbReference type="ChEBI" id="CHEBI:456215"/>
        <dbReference type="EC" id="6.1.1.3"/>
    </reaction>
</comment>
<dbReference type="PRINTS" id="PR01047">
    <property type="entry name" value="TRNASYNTHTHR"/>
</dbReference>
<keyword evidence="2 13" id="KW-0963">Cytoplasm</keyword>
<keyword evidence="6 13" id="KW-0547">Nucleotide-binding</keyword>
<comment type="subunit">
    <text evidence="13">Homodimer.</text>
</comment>
<keyword evidence="17" id="KW-1185">Reference proteome</keyword>
<sequence length="662" mass="73399">MHVTLPDGKVLELAEGATGLDAAAAIGPGLARAALAITVDGEERDLSRELPEGATIGIVTDRSPEGLALIRHDAAHVLAAALLELYPGIQISIGPSIEHGFYYDVLPPEGVVLSDADFPAIEAKMAEHIAADETFVRQVVPVEDALERYRAEGQRFKVELIEDLVRDADPDHPLETVTLYTNGPFTDLCRGPHAPSTKRIGAFKIQSLAGAYWRGDASREQLTRIYGTAFFKKKDLTAHLERLELARQRDHRKLGKELGLYHFSEAAPGSAFWTPSGTRVFNDLVGLSREMGDERGYTEVKTPQLYDSSLWKTSGHWDKYRDDMFLTATGDVATAAEEGRAIEPNMGFKPMNCPGHYELYRQTRWSYRDLPVRFSEPGLLHRNELSGALHGLLRVRQFCQDDAHLFVAEDQIQDEVTACLRFAQDTYRLFGFADEDFTYELSTRPENRLGSDEMWDRAEGDLRTALEANELPYVVHEGDGAFYGPKIDIQFHDSLGRSWQLGTVQIDYQAPERFDLTYTGADNAEHRPVVLHRALLGSYERFVGILLEHTGGALPFWLQPVHVALLTVSDRHADAAHAIAGRLRAAGLRVEVDDRTETVGRKIRETELGKVPLMAVVGDREADEDTLTLRHHGGEEDAPAPVADVVERLGAALRSRALSPAG</sequence>
<dbReference type="Gene3D" id="3.40.50.800">
    <property type="entry name" value="Anticodon-binding domain"/>
    <property type="match status" value="1"/>
</dbReference>
<dbReference type="RefSeq" id="WP_319952530.1">
    <property type="nucleotide sequence ID" value="NZ_JAXAVX010000001.1"/>
</dbReference>
<dbReference type="EMBL" id="JAXAVX010000001">
    <property type="protein sequence ID" value="MDX8150380.1"/>
    <property type="molecule type" value="Genomic_DNA"/>
</dbReference>
<dbReference type="Gene3D" id="3.30.54.20">
    <property type="match status" value="1"/>
</dbReference>
<dbReference type="InterPro" id="IPR047246">
    <property type="entry name" value="ThrRS_anticodon"/>
</dbReference>
<dbReference type="PROSITE" id="PS51880">
    <property type="entry name" value="TGS"/>
    <property type="match status" value="1"/>
</dbReference>
<keyword evidence="9 13" id="KW-0694">RNA-binding</keyword>
<dbReference type="PANTHER" id="PTHR11451">
    <property type="entry name" value="THREONINE-TRNA LIGASE"/>
    <property type="match status" value="1"/>
</dbReference>
<dbReference type="PROSITE" id="PS50862">
    <property type="entry name" value="AA_TRNA_LIGASE_II"/>
    <property type="match status" value="1"/>
</dbReference>
<evidence type="ECO:0000256" key="5">
    <source>
        <dbReference type="ARBA" id="ARBA00022723"/>
    </source>
</evidence>
<dbReference type="SUPFAM" id="SSF55681">
    <property type="entry name" value="Class II aaRS and biotin synthetases"/>
    <property type="match status" value="1"/>
</dbReference>
<dbReference type="InterPro" id="IPR018163">
    <property type="entry name" value="Thr/Ala-tRNA-synth_IIc_edit"/>
</dbReference>
<feature type="domain" description="TGS" evidence="15">
    <location>
        <begin position="1"/>
        <end position="60"/>
    </location>
</feature>
<gene>
    <name evidence="13 16" type="primary">thrS</name>
    <name evidence="16" type="ORF">SK069_02130</name>
</gene>
<dbReference type="InterPro" id="IPR012947">
    <property type="entry name" value="tRNA_SAD"/>
</dbReference>
<dbReference type="CDD" id="cd00860">
    <property type="entry name" value="ThrRS_anticodon"/>
    <property type="match status" value="1"/>
</dbReference>
<dbReference type="CDD" id="cd01667">
    <property type="entry name" value="TGS_ThrRS"/>
    <property type="match status" value="1"/>
</dbReference>
<dbReference type="Gene3D" id="3.10.20.30">
    <property type="match status" value="1"/>
</dbReference>
<evidence type="ECO:0000259" key="15">
    <source>
        <dbReference type="PROSITE" id="PS51880"/>
    </source>
</evidence>
<dbReference type="InterPro" id="IPR004095">
    <property type="entry name" value="TGS"/>
</dbReference>
<keyword evidence="7 13" id="KW-0862">Zinc</keyword>
<comment type="subcellular location">
    <subcellularLocation>
        <location evidence="13">Cytoplasm</location>
    </subcellularLocation>
</comment>
<dbReference type="InterPro" id="IPR012675">
    <property type="entry name" value="Beta-grasp_dom_sf"/>
</dbReference>
<evidence type="ECO:0000256" key="10">
    <source>
        <dbReference type="ARBA" id="ARBA00022917"/>
    </source>
</evidence>
<dbReference type="InterPro" id="IPR033728">
    <property type="entry name" value="ThrRS_core"/>
</dbReference>